<feature type="transmembrane region" description="Helical" evidence="7">
    <location>
        <begin position="540"/>
        <end position="563"/>
    </location>
</feature>
<name>A0A562RTU6_9BACT</name>
<keyword evidence="2" id="KW-1003">Cell membrane</keyword>
<feature type="transmembrane region" description="Helical" evidence="7">
    <location>
        <begin position="464"/>
        <end position="484"/>
    </location>
</feature>
<protein>
    <recommendedName>
        <fullName evidence="8">SSD domain-containing protein</fullName>
    </recommendedName>
</protein>
<feature type="transmembrane region" description="Helical" evidence="7">
    <location>
        <begin position="596"/>
        <end position="615"/>
    </location>
</feature>
<dbReference type="PANTHER" id="PTHR33406:SF13">
    <property type="entry name" value="MEMBRANE PROTEIN YDFJ"/>
    <property type="match status" value="1"/>
</dbReference>
<dbReference type="OrthoDB" id="174814at2"/>
<feature type="transmembrane region" description="Helical" evidence="7">
    <location>
        <begin position="438"/>
        <end position="458"/>
    </location>
</feature>
<evidence type="ECO:0000256" key="1">
    <source>
        <dbReference type="ARBA" id="ARBA00004651"/>
    </source>
</evidence>
<feature type="domain" description="SSD" evidence="8">
    <location>
        <begin position="441"/>
        <end position="563"/>
    </location>
</feature>
<feature type="transmembrane region" description="Helical" evidence="7">
    <location>
        <begin position="807"/>
        <end position="827"/>
    </location>
</feature>
<keyword evidence="10" id="KW-1185">Reference proteome</keyword>
<comment type="caution">
    <text evidence="9">The sequence shown here is derived from an EMBL/GenBank/DDBJ whole genome shotgun (WGS) entry which is preliminary data.</text>
</comment>
<comment type="subcellular location">
    <subcellularLocation>
        <location evidence="1">Cell membrane</location>
        <topology evidence="1">Multi-pass membrane protein</topology>
    </subcellularLocation>
</comment>
<dbReference type="Gene3D" id="1.20.1640.10">
    <property type="entry name" value="Multidrug efflux transporter AcrB transmembrane domain"/>
    <property type="match status" value="2"/>
</dbReference>
<feature type="region of interest" description="Disordered" evidence="6">
    <location>
        <begin position="970"/>
        <end position="1000"/>
    </location>
</feature>
<feature type="transmembrane region" description="Helical" evidence="7">
    <location>
        <begin position="505"/>
        <end position="528"/>
    </location>
</feature>
<organism evidence="9 10">
    <name type="scientific">Desulfobotulus alkaliphilus</name>
    <dbReference type="NCBI Taxonomy" id="622671"/>
    <lineage>
        <taxon>Bacteria</taxon>
        <taxon>Pseudomonadati</taxon>
        <taxon>Thermodesulfobacteriota</taxon>
        <taxon>Desulfobacteria</taxon>
        <taxon>Desulfobacterales</taxon>
        <taxon>Desulfobacteraceae</taxon>
        <taxon>Desulfobotulus</taxon>
    </lineage>
</organism>
<sequence length="1000" mass="110607">MMKAKKLADILLPAAGNFRLLISCLILLTVFFAYGMGKLTIENDIMFMLPDSNREKTLFMDTQETFGSTTGIVISIASEKGILDPLLPEKLRTAGNRILKSNQTIPARLIGKKLDISLHQALVLTTFLQNLAAIEGNDFIPHPGLFADTYEMEENLRESIPFDLYSSIEAEDIRRIAGILSEGAALNPDFGKELMAIIHKPTDNRRFNRGIWVDQISSIMESDTVWPEFSFFDIIDIFFENKGFSDTTSGRRLASLMLEKGLTRPESIKDFFMTYEEKGPDTGIQPDFFRKIREHSIKNPLFITEFHHAMADTPKQIRTGAIFNPATDSPALLRERLQGWSLFEETLYSTDEKASLLFVRTVPNLNKDNKALLLGEVSKILEDVFKDTAFTYHMAGEPVVDNEIGTLMIQDITWLFPVVTLVVMASLFIMFRNLQGVLYPMLTVLLSLVWCFGLMGYAGVPVSLVSSALPVLLVAVGTAYAIHLTHAFQQGREENPEPKILARRVLNLTGGGVLMAGLTTMAGFASLAVNRIVPLRDFGIFISLGIAFALILALLLIPAFMLLSRRTAMTEKMSLPIRSNTMLTTISLFSCRKPKIVTTLYLGVFLLSIAGALLLRVEMNNITFFKKDAPIRMADTFINDHFAGTSGLSLILAGENPGDALNPEIVALMEKLSRHLVENHPEIGKIVSPADFIKKMNQAFFDNDPARYRLPQISDLAGEKSPEALHAQYEAYMDNYQRRDTRSLIDPSRKKAALGIQMKTACSTVVRQVTRSAVDFLQGPGGQILRDKNMTFQVTGPGTLYLEANQLIVKGQIGSIIISFFLVFLVVARMMKSFIYGFFSLIPLAFTITVTFGIMGFAGIALDVATAITACVAIGIGIDYGIHYLVHYRDSRKQGQSHREAILHTAQGTGKAIFFNATAVTAGFLVLLASAFIPLINLGILISITMICSALAAMTLLPAALTLAESRLRKTHGTDRKNKNAFSEKPSHTTPNQGEKYHAS</sequence>
<feature type="transmembrane region" description="Helical" evidence="7">
    <location>
        <begin position="412"/>
        <end position="431"/>
    </location>
</feature>
<dbReference type="Proteomes" id="UP000318307">
    <property type="component" value="Unassembled WGS sequence"/>
</dbReference>
<accession>A0A562RTU6</accession>
<keyword evidence="3 7" id="KW-0812">Transmembrane</keyword>
<evidence type="ECO:0000256" key="3">
    <source>
        <dbReference type="ARBA" id="ARBA00022692"/>
    </source>
</evidence>
<evidence type="ECO:0000256" key="5">
    <source>
        <dbReference type="ARBA" id="ARBA00023136"/>
    </source>
</evidence>
<dbReference type="Pfam" id="PF03176">
    <property type="entry name" value="MMPL"/>
    <property type="match status" value="2"/>
</dbReference>
<feature type="transmembrane region" description="Helical" evidence="7">
    <location>
        <begin position="834"/>
        <end position="858"/>
    </location>
</feature>
<dbReference type="PANTHER" id="PTHR33406">
    <property type="entry name" value="MEMBRANE PROTEIN MJ1562-RELATED"/>
    <property type="match status" value="1"/>
</dbReference>
<gene>
    <name evidence="9" type="ORF">LZ24_01752</name>
</gene>
<reference evidence="9 10" key="1">
    <citation type="submission" date="2019-07" db="EMBL/GenBank/DDBJ databases">
        <title>Genome sequencing of 100 strains of the haloalkaliphilic chemolithoautotrophic sulfur-oxidizing bacterium Thioalkalivibrio.</title>
        <authorList>
            <person name="Muyzer G."/>
        </authorList>
    </citation>
    <scope>NUCLEOTIDE SEQUENCE [LARGE SCALE GENOMIC DNA]</scope>
    <source>
        <strain evidence="9 10">ASO4-4</strain>
    </source>
</reference>
<dbReference type="InterPro" id="IPR004869">
    <property type="entry name" value="MMPL_dom"/>
</dbReference>
<dbReference type="InterPro" id="IPR050545">
    <property type="entry name" value="Mycobact_MmpL"/>
</dbReference>
<feature type="transmembrane region" description="Helical" evidence="7">
    <location>
        <begin position="864"/>
        <end position="886"/>
    </location>
</feature>
<dbReference type="InterPro" id="IPR000731">
    <property type="entry name" value="SSD"/>
</dbReference>
<dbReference type="GO" id="GO:0005886">
    <property type="term" value="C:plasma membrane"/>
    <property type="evidence" value="ECO:0007669"/>
    <property type="project" value="UniProtKB-SubCell"/>
</dbReference>
<dbReference type="RefSeq" id="WP_144684579.1">
    <property type="nucleotide sequence ID" value="NZ_VLLC01000012.1"/>
</dbReference>
<proteinExistence type="predicted"/>
<dbReference type="SUPFAM" id="SSF82866">
    <property type="entry name" value="Multidrug efflux transporter AcrB transmembrane domain"/>
    <property type="match status" value="2"/>
</dbReference>
<evidence type="ECO:0000256" key="2">
    <source>
        <dbReference type="ARBA" id="ARBA00022475"/>
    </source>
</evidence>
<evidence type="ECO:0000256" key="6">
    <source>
        <dbReference type="SAM" id="MobiDB-lite"/>
    </source>
</evidence>
<dbReference type="EMBL" id="VLLC01000012">
    <property type="protein sequence ID" value="TWI71736.1"/>
    <property type="molecule type" value="Genomic_DNA"/>
</dbReference>
<evidence type="ECO:0000259" key="8">
    <source>
        <dbReference type="PROSITE" id="PS50156"/>
    </source>
</evidence>
<keyword evidence="5 7" id="KW-0472">Membrane</keyword>
<feature type="transmembrane region" description="Helical" evidence="7">
    <location>
        <begin position="913"/>
        <end position="933"/>
    </location>
</feature>
<evidence type="ECO:0000256" key="7">
    <source>
        <dbReference type="SAM" id="Phobius"/>
    </source>
</evidence>
<feature type="domain" description="SSD" evidence="8">
    <location>
        <begin position="834"/>
        <end position="963"/>
    </location>
</feature>
<evidence type="ECO:0000313" key="9">
    <source>
        <dbReference type="EMBL" id="TWI71736.1"/>
    </source>
</evidence>
<feature type="transmembrane region" description="Helical" evidence="7">
    <location>
        <begin position="939"/>
        <end position="961"/>
    </location>
</feature>
<dbReference type="PROSITE" id="PS50156">
    <property type="entry name" value="SSD"/>
    <property type="match status" value="2"/>
</dbReference>
<keyword evidence="4 7" id="KW-1133">Transmembrane helix</keyword>
<dbReference type="AlphaFoldDB" id="A0A562RTU6"/>
<evidence type="ECO:0000313" key="10">
    <source>
        <dbReference type="Proteomes" id="UP000318307"/>
    </source>
</evidence>
<evidence type="ECO:0000256" key="4">
    <source>
        <dbReference type="ARBA" id="ARBA00022989"/>
    </source>
</evidence>